<keyword evidence="2 5" id="KW-0812">Transmembrane</keyword>
<evidence type="ECO:0000256" key="1">
    <source>
        <dbReference type="ARBA" id="ARBA00004141"/>
    </source>
</evidence>
<dbReference type="InterPro" id="IPR006043">
    <property type="entry name" value="NCS2"/>
</dbReference>
<dbReference type="GO" id="GO:0016020">
    <property type="term" value="C:membrane"/>
    <property type="evidence" value="ECO:0007669"/>
    <property type="project" value="UniProtKB-SubCell"/>
</dbReference>
<evidence type="ECO:0000256" key="3">
    <source>
        <dbReference type="ARBA" id="ARBA00022989"/>
    </source>
</evidence>
<evidence type="ECO:0000313" key="6">
    <source>
        <dbReference type="EMBL" id="EPC63135.1"/>
    </source>
</evidence>
<evidence type="ECO:0000256" key="5">
    <source>
        <dbReference type="SAM" id="Phobius"/>
    </source>
</evidence>
<comment type="subcellular location">
    <subcellularLocation>
        <location evidence="1">Membrane</location>
        <topology evidence="1">Multi-pass membrane protein</topology>
    </subcellularLocation>
</comment>
<accession>A0A829GRT5</accession>
<keyword evidence="3 5" id="KW-1133">Transmembrane helix</keyword>
<dbReference type="Proteomes" id="UP000014264">
    <property type="component" value="Unassembled WGS sequence"/>
</dbReference>
<comment type="caution">
    <text evidence="6">The sequence shown here is derived from an EMBL/GenBank/DDBJ whole genome shotgun (WGS) entry which is preliminary data.</text>
</comment>
<dbReference type="GO" id="GO:0015205">
    <property type="term" value="F:nucleobase transmembrane transporter activity"/>
    <property type="evidence" value="ECO:0007669"/>
    <property type="project" value="UniProtKB-ARBA"/>
</dbReference>
<keyword evidence="4 5" id="KW-0472">Membrane</keyword>
<protein>
    <submittedName>
        <fullName evidence="6">Uracil transporter</fullName>
    </submittedName>
</protein>
<organism evidence="6 7">
    <name type="scientific">Lacticaseibacillus paracasei subsp. paracasei Lpp14</name>
    <dbReference type="NCBI Taxonomy" id="1256204"/>
    <lineage>
        <taxon>Bacteria</taxon>
        <taxon>Bacillati</taxon>
        <taxon>Bacillota</taxon>
        <taxon>Bacilli</taxon>
        <taxon>Lactobacillales</taxon>
        <taxon>Lactobacillaceae</taxon>
        <taxon>Lacticaseibacillus</taxon>
    </lineage>
</organism>
<proteinExistence type="predicted"/>
<reference evidence="6 7" key="1">
    <citation type="journal article" date="2013" name="PLoS ONE">
        <title>Lactobacillus paracasei comparative genomics: towards species pan-genome definition and exploitation of diversity.</title>
        <authorList>
            <person name="Smokvina T."/>
            <person name="Wels M."/>
            <person name="Polka J."/>
            <person name="Chervaux C."/>
            <person name="Brisse S."/>
            <person name="Boekhorst J."/>
            <person name="van Hylckama Vlieg J.E."/>
            <person name="Siezen R.J."/>
        </authorList>
    </citation>
    <scope>NUCLEOTIDE SEQUENCE [LARGE SCALE GENOMIC DNA]</scope>
    <source>
        <strain evidence="6 7">Lpp14</strain>
    </source>
</reference>
<dbReference type="EMBL" id="ANJZ01000143">
    <property type="protein sequence ID" value="EPC63135.1"/>
    <property type="molecule type" value="Genomic_DNA"/>
</dbReference>
<dbReference type="AlphaFoldDB" id="A0A829GRT5"/>
<dbReference type="Pfam" id="PF00860">
    <property type="entry name" value="Xan_ur_permease"/>
    <property type="match status" value="1"/>
</dbReference>
<evidence type="ECO:0000256" key="2">
    <source>
        <dbReference type="ARBA" id="ARBA00022692"/>
    </source>
</evidence>
<name>A0A829GRT5_LACPA</name>
<evidence type="ECO:0000313" key="7">
    <source>
        <dbReference type="Proteomes" id="UP000014264"/>
    </source>
</evidence>
<feature type="transmembrane region" description="Helical" evidence="5">
    <location>
        <begin position="21"/>
        <end position="42"/>
    </location>
</feature>
<sequence length="99" mass="10540">MAFHNDEAVLDIGDKPKFGQWVGLSIQHLFAMFGSTVLVPILVGLDPSIALFSSGVGTLMYILITRGKIPAYMGSSFSFITIMQALMKGAGYPAIAQGT</sequence>
<evidence type="ECO:0000256" key="4">
    <source>
        <dbReference type="ARBA" id="ARBA00023136"/>
    </source>
</evidence>
<feature type="non-terminal residue" evidence="6">
    <location>
        <position position="99"/>
    </location>
</feature>
<gene>
    <name evidence="6" type="ORF">Lpp14_05670</name>
</gene>